<proteinExistence type="predicted"/>
<accession>A0A9P7H8A1</accession>
<comment type="caution">
    <text evidence="1">The sequence shown here is derived from an EMBL/GenBank/DDBJ whole genome shotgun (WGS) entry which is preliminary data.</text>
</comment>
<organism evidence="1 2">
    <name type="scientific">Fusarium avenaceum</name>
    <dbReference type="NCBI Taxonomy" id="40199"/>
    <lineage>
        <taxon>Eukaryota</taxon>
        <taxon>Fungi</taxon>
        <taxon>Dikarya</taxon>
        <taxon>Ascomycota</taxon>
        <taxon>Pezizomycotina</taxon>
        <taxon>Sordariomycetes</taxon>
        <taxon>Hypocreomycetidae</taxon>
        <taxon>Hypocreales</taxon>
        <taxon>Nectriaceae</taxon>
        <taxon>Fusarium</taxon>
        <taxon>Fusarium tricinctum species complex</taxon>
    </lineage>
</organism>
<gene>
    <name evidence="1" type="ORF">KAF25_008105</name>
</gene>
<protein>
    <submittedName>
        <fullName evidence="1">Uncharacterized protein</fullName>
    </submittedName>
</protein>
<dbReference type="AlphaFoldDB" id="A0A9P7H8A1"/>
<dbReference type="Proteomes" id="UP000782241">
    <property type="component" value="Unassembled WGS sequence"/>
</dbReference>
<evidence type="ECO:0000313" key="1">
    <source>
        <dbReference type="EMBL" id="KAG5664371.1"/>
    </source>
</evidence>
<dbReference type="EMBL" id="JAGPUO010000002">
    <property type="protein sequence ID" value="KAG5664371.1"/>
    <property type="molecule type" value="Genomic_DNA"/>
</dbReference>
<reference evidence="1" key="1">
    <citation type="submission" date="2021-04" db="EMBL/GenBank/DDBJ databases">
        <title>Draft genome of Fusarium avenaceum strain F156N33, isolated from an atmospheric sample in Virginia.</title>
        <authorList>
            <person name="Yang S."/>
            <person name="Vinatzer B.A."/>
            <person name="Coleman J."/>
        </authorList>
    </citation>
    <scope>NUCLEOTIDE SEQUENCE</scope>
    <source>
        <strain evidence="1">F156N33</strain>
    </source>
</reference>
<evidence type="ECO:0000313" key="2">
    <source>
        <dbReference type="Proteomes" id="UP000782241"/>
    </source>
</evidence>
<sequence>MDDAIRPKEQAAREVYAEGYQTWSTLHDAAFKQAFSSEYYLRQLYTAFPNHPIFPPDLAVDKSITNVALVNGTTTWLPAEEEYLPSFETEAIFHVAWVKPTKIILTTDTQYFLTTLPELFGPNSHHIPILIQAWAFILSARWAELDGLDKSPQLSVGDPITIDIATVSKNAANWWTAILSVDGCWDATTRNAKGNILHSPWSTVLKSERPILVPYNITADISLSHSAPPSFSASCQYMADYCNAFGISDETILAALAAAILIPAIKYDDRPIILPIPEIIHDNNMKENEPPKASTFSIPDILQLDRLLTLSCNARGVKSLLTSVFFKPGVPCNMCGLWLRGSFSYLSSIKDPHILLRILINRDPDLGFLWFGAFITGAYHKSLREGRAGWWIIDLAAAAWTGTLMSFVQTPVPRLEPGTESISHADECRLLFLCHDMNYTIPPLFPFPPFGSSSMSDANLEIREHSICGKDHGLKYAYFTWVCTNGTEIRQEPETPVVAIRPKREPTLTHSQDLEIDYDDCDSEDETSEMVTRNMFTWLRGEDGFPVAERAIREHEWIDNLDSDDDSPIDGDVHSTFGGNLHGWLLKTSTQRSNSI</sequence>
<name>A0A9P7H8A1_9HYPO</name>
<keyword evidence="2" id="KW-1185">Reference proteome</keyword>